<dbReference type="EMBL" id="CP001918">
    <property type="protein sequence ID" value="ADF63426.1"/>
    <property type="molecule type" value="Genomic_DNA"/>
</dbReference>
<accession>A0A0H3CQD4</accession>
<dbReference type="eggNOG" id="COG3170">
    <property type="taxonomic scope" value="Bacteria"/>
</dbReference>
<dbReference type="NCBIfam" id="NF007997">
    <property type="entry name" value="PRK10722.1"/>
    <property type="match status" value="1"/>
</dbReference>
<feature type="compositionally biased region" description="Basic and acidic residues" evidence="1">
    <location>
        <begin position="206"/>
        <end position="216"/>
    </location>
</feature>
<dbReference type="Pfam" id="PF13942">
    <property type="entry name" value="Lipoprotein_20"/>
    <property type="match status" value="1"/>
</dbReference>
<dbReference type="AlphaFoldDB" id="A0A0H3CQD4"/>
<dbReference type="InterPro" id="IPR025262">
    <property type="entry name" value="QseG"/>
</dbReference>
<dbReference type="PATRIC" id="fig|716541.4.peg.4049"/>
<dbReference type="STRING" id="716541.ECL_03892"/>
<dbReference type="HOGENOM" id="CLU_068067_1_0_6"/>
<feature type="compositionally biased region" description="Basic and acidic residues" evidence="1">
    <location>
        <begin position="233"/>
        <end position="245"/>
    </location>
</feature>
<feature type="compositionally biased region" description="Polar residues" evidence="1">
    <location>
        <begin position="218"/>
        <end position="229"/>
    </location>
</feature>
<dbReference type="Proteomes" id="UP000002363">
    <property type="component" value="Chromosome"/>
</dbReference>
<dbReference type="RefSeq" id="WP_013098305.1">
    <property type="nucleotide sequence ID" value="NC_014121.1"/>
</dbReference>
<feature type="region of interest" description="Disordered" evidence="1">
    <location>
        <begin position="206"/>
        <end position="245"/>
    </location>
</feature>
<evidence type="ECO:0000256" key="1">
    <source>
        <dbReference type="SAM" id="MobiDB-lite"/>
    </source>
</evidence>
<organism evidence="2 3">
    <name type="scientific">Enterobacter cloacae subsp. cloacae (strain ATCC 13047 / DSM 30054 / NBRC 13535 / NCTC 10005 / WDCM 00083 / NCDC 279-56)</name>
    <dbReference type="NCBI Taxonomy" id="716541"/>
    <lineage>
        <taxon>Bacteria</taxon>
        <taxon>Pseudomonadati</taxon>
        <taxon>Pseudomonadota</taxon>
        <taxon>Gammaproteobacteria</taxon>
        <taxon>Enterobacterales</taxon>
        <taxon>Enterobacteriaceae</taxon>
        <taxon>Enterobacter</taxon>
        <taxon>Enterobacter cloacae complex</taxon>
    </lineage>
</organism>
<protein>
    <recommendedName>
        <fullName evidence="4">Two-component system QseEF-associated lipoprotein QseG</fullName>
    </recommendedName>
</protein>
<gene>
    <name evidence="2" type="ordered locus">ECL_03892</name>
</gene>
<reference evidence="2 3" key="1">
    <citation type="journal article" date="2010" name="J. Bacteriol.">
        <title>Complete genome sequence of Enterobacter cloacae subsp. cloacae type strain ATCC 13047.</title>
        <authorList>
            <person name="Ren Y."/>
            <person name="Ren Y."/>
            <person name="Zhou Z."/>
            <person name="Guo X."/>
            <person name="Li Y."/>
            <person name="Feng L."/>
            <person name="Wang L."/>
        </authorList>
    </citation>
    <scope>NUCLEOTIDE SEQUENCE [LARGE SCALE GENOMIC DNA]</scope>
    <source>
        <strain evidence="3">ATCC 13047 / DSM 30054 / NBRC 13535 / NCTC 10005 / WDCM 00083 / NCDC 279-56</strain>
    </source>
</reference>
<proteinExistence type="predicted"/>
<evidence type="ECO:0008006" key="4">
    <source>
        <dbReference type="Google" id="ProtNLM"/>
    </source>
</evidence>
<name>A0A0H3CQD4_ENTCC</name>
<evidence type="ECO:0000313" key="3">
    <source>
        <dbReference type="Proteomes" id="UP000002363"/>
    </source>
</evidence>
<dbReference type="KEGG" id="enc:ECL_03892"/>
<sequence length="245" mass="28050">MKLCLVSMSHVFFRAIRAVFSRKTLRLSLPCLLLAGCVSHVPKSAISDKQEDKWPENQLADFLSTRCDDIWNLSGHDVETNPLFWLRGIDCAQRLAPVEARSKAAMLDDDTWQDAFKRGILLGDAKITPVERRTNVTRLDTFVATLPAQVRPIYQLWRDGQTLQLQLSEERSRYSKLQQSTDSELDTLRQQQQHLRTQLDTTTRKLENLTDIERQLSSRKYQPGSSSAAPDSDTPKQEDVKHDEP</sequence>
<dbReference type="EnsemblBacteria" id="ADF63426">
    <property type="protein sequence ID" value="ADF63426"/>
    <property type="gene ID" value="ECL_03892"/>
</dbReference>
<evidence type="ECO:0000313" key="2">
    <source>
        <dbReference type="EMBL" id="ADF63426.1"/>
    </source>
</evidence>
<keyword evidence="3" id="KW-1185">Reference proteome</keyword>
<dbReference type="OrthoDB" id="6485482at2"/>